<dbReference type="Proteomes" id="UP000463939">
    <property type="component" value="Chromosome"/>
</dbReference>
<dbReference type="InterPro" id="IPR035905">
    <property type="entry name" value="Barstar-like_sf"/>
</dbReference>
<name>A0A809REE8_9PROT</name>
<comment type="similarity">
    <text evidence="1">Belongs to the barstar family.</text>
</comment>
<evidence type="ECO:0000259" key="2">
    <source>
        <dbReference type="Pfam" id="PF01337"/>
    </source>
</evidence>
<sequence>MKTCQLNGVTSLSSFYDQIAFAFDFPEHFGKNMDALWDVLTEVDGPLALVWEKPGVSRDAMGEDYWLLLEIIADAVAERDDFSFTLKG</sequence>
<evidence type="ECO:0000313" key="3">
    <source>
        <dbReference type="EMBL" id="BBP00149.1"/>
    </source>
</evidence>
<gene>
    <name evidence="3" type="ORF">SFSGTM_08570</name>
</gene>
<accession>A0A809REE8</accession>
<dbReference type="EMBL" id="AP021881">
    <property type="protein sequence ID" value="BBP00149.1"/>
    <property type="molecule type" value="Genomic_DNA"/>
</dbReference>
<dbReference type="Gene3D" id="3.30.370.10">
    <property type="entry name" value="Barstar-like"/>
    <property type="match status" value="1"/>
</dbReference>
<dbReference type="AlphaFoldDB" id="A0A809REE8"/>
<reference evidence="4" key="1">
    <citation type="submission" date="2019-11" db="EMBL/GenBank/DDBJ databases">
        <title>Isolation and characterization of a novel species in the genus Sulfuriferula.</title>
        <authorList>
            <person name="Mochizuki J."/>
            <person name="Kojima H."/>
            <person name="Fukui M."/>
        </authorList>
    </citation>
    <scope>NUCLEOTIDE SEQUENCE [LARGE SCALE GENOMIC DNA]</scope>
    <source>
        <strain evidence="4">SGTM</strain>
    </source>
</reference>
<evidence type="ECO:0000256" key="1">
    <source>
        <dbReference type="ARBA" id="ARBA00006845"/>
    </source>
</evidence>
<dbReference type="InterPro" id="IPR000468">
    <property type="entry name" value="Barstar"/>
</dbReference>
<dbReference type="KEGG" id="sniv:SFSGTM_08570"/>
<protein>
    <recommendedName>
        <fullName evidence="2">Barstar (barnase inhibitor) domain-containing protein</fullName>
    </recommendedName>
</protein>
<dbReference type="RefSeq" id="WP_162084112.1">
    <property type="nucleotide sequence ID" value="NZ_AP021881.1"/>
</dbReference>
<proteinExistence type="inferred from homology"/>
<organism evidence="3 4">
    <name type="scientific">Sulfuriferula nivalis</name>
    <dbReference type="NCBI Taxonomy" id="2675298"/>
    <lineage>
        <taxon>Bacteria</taxon>
        <taxon>Pseudomonadati</taxon>
        <taxon>Pseudomonadota</taxon>
        <taxon>Betaproteobacteria</taxon>
        <taxon>Nitrosomonadales</taxon>
        <taxon>Sulfuricellaceae</taxon>
        <taxon>Sulfuriferula</taxon>
    </lineage>
</organism>
<dbReference type="Pfam" id="PF01337">
    <property type="entry name" value="Barstar"/>
    <property type="match status" value="1"/>
</dbReference>
<feature type="domain" description="Barstar (barnase inhibitor)" evidence="2">
    <location>
        <begin position="3"/>
        <end position="84"/>
    </location>
</feature>
<keyword evidence="4" id="KW-1185">Reference proteome</keyword>
<evidence type="ECO:0000313" key="4">
    <source>
        <dbReference type="Proteomes" id="UP000463939"/>
    </source>
</evidence>
<dbReference type="SUPFAM" id="SSF52038">
    <property type="entry name" value="Barstar-related"/>
    <property type="match status" value="1"/>
</dbReference>